<dbReference type="EMBL" id="CAMXCT010001068">
    <property type="protein sequence ID" value="CAI3986287.1"/>
    <property type="molecule type" value="Genomic_DNA"/>
</dbReference>
<dbReference type="GO" id="GO:0005254">
    <property type="term" value="F:chloride channel activity"/>
    <property type="evidence" value="ECO:0007669"/>
    <property type="project" value="InterPro"/>
</dbReference>
<feature type="region of interest" description="Disordered" evidence="1">
    <location>
        <begin position="510"/>
        <end position="563"/>
    </location>
</feature>
<gene>
    <name evidence="4" type="ORF">C1SCF055_LOCUS13653</name>
</gene>
<evidence type="ECO:0000313" key="6">
    <source>
        <dbReference type="EMBL" id="CAL4773599.1"/>
    </source>
</evidence>
<keyword evidence="2" id="KW-0812">Transmembrane</keyword>
<evidence type="ECO:0000256" key="1">
    <source>
        <dbReference type="SAM" id="MobiDB-lite"/>
    </source>
</evidence>
<evidence type="ECO:0000313" key="4">
    <source>
        <dbReference type="EMBL" id="CAI3986287.1"/>
    </source>
</evidence>
<dbReference type="Pfam" id="PF01062">
    <property type="entry name" value="Bestrophin"/>
    <property type="match status" value="1"/>
</dbReference>
<dbReference type="EMBL" id="CAMXCT020001068">
    <property type="protein sequence ID" value="CAL1139662.1"/>
    <property type="molecule type" value="Genomic_DNA"/>
</dbReference>
<keyword evidence="2" id="KW-1133">Transmembrane helix</keyword>
<dbReference type="OrthoDB" id="10437265at2759"/>
<reference evidence="5" key="2">
    <citation type="submission" date="2024-04" db="EMBL/GenBank/DDBJ databases">
        <authorList>
            <person name="Chen Y."/>
            <person name="Shah S."/>
            <person name="Dougan E. K."/>
            <person name="Thang M."/>
            <person name="Chan C."/>
        </authorList>
    </citation>
    <scope>NUCLEOTIDE SEQUENCE [LARGE SCALE GENOMIC DNA]</scope>
</reference>
<evidence type="ECO:0000313" key="5">
    <source>
        <dbReference type="EMBL" id="CAL1139662.1"/>
    </source>
</evidence>
<name>A0A9P1FTZ0_9DINO</name>
<evidence type="ECO:0000256" key="3">
    <source>
        <dbReference type="SAM" id="SignalP"/>
    </source>
</evidence>
<feature type="transmembrane region" description="Helical" evidence="2">
    <location>
        <begin position="140"/>
        <end position="158"/>
    </location>
</feature>
<evidence type="ECO:0000313" key="7">
    <source>
        <dbReference type="Proteomes" id="UP001152797"/>
    </source>
</evidence>
<dbReference type="Proteomes" id="UP001152797">
    <property type="component" value="Unassembled WGS sequence"/>
</dbReference>
<dbReference type="InterPro" id="IPR021134">
    <property type="entry name" value="Bestrophin-like"/>
</dbReference>
<evidence type="ECO:0000256" key="2">
    <source>
        <dbReference type="SAM" id="Phobius"/>
    </source>
</evidence>
<keyword evidence="7" id="KW-1185">Reference proteome</keyword>
<reference evidence="4" key="1">
    <citation type="submission" date="2022-10" db="EMBL/GenBank/DDBJ databases">
        <authorList>
            <person name="Chen Y."/>
            <person name="Dougan E. K."/>
            <person name="Chan C."/>
            <person name="Rhodes N."/>
            <person name="Thang M."/>
        </authorList>
    </citation>
    <scope>NUCLEOTIDE SEQUENCE</scope>
</reference>
<proteinExistence type="predicted"/>
<comment type="caution">
    <text evidence="4">The sequence shown here is derived from an EMBL/GenBank/DDBJ whole genome shotgun (WGS) entry which is preliminary data.</text>
</comment>
<feature type="signal peptide" evidence="3">
    <location>
        <begin position="1"/>
        <end position="18"/>
    </location>
</feature>
<accession>A0A9P1FTZ0</accession>
<keyword evidence="3" id="KW-0732">Signal</keyword>
<keyword evidence="2" id="KW-0472">Membrane</keyword>
<feature type="transmembrane region" description="Helical" evidence="2">
    <location>
        <begin position="75"/>
        <end position="96"/>
    </location>
</feature>
<feature type="chain" id="PRO_5043272216" evidence="3">
    <location>
        <begin position="19"/>
        <end position="563"/>
    </location>
</feature>
<protein>
    <submittedName>
        <fullName evidence="6">tRNA (Cytosine(34)-C(5))-methyltransferase</fullName>
    </submittedName>
</protein>
<organism evidence="4">
    <name type="scientific">Cladocopium goreaui</name>
    <dbReference type="NCBI Taxonomy" id="2562237"/>
    <lineage>
        <taxon>Eukaryota</taxon>
        <taxon>Sar</taxon>
        <taxon>Alveolata</taxon>
        <taxon>Dinophyceae</taxon>
        <taxon>Suessiales</taxon>
        <taxon>Symbiodiniaceae</taxon>
        <taxon>Cladocopium</taxon>
    </lineage>
</organism>
<dbReference type="AlphaFoldDB" id="A0A9P1FTZ0"/>
<feature type="transmembrane region" description="Helical" evidence="2">
    <location>
        <begin position="170"/>
        <end position="189"/>
    </location>
</feature>
<sequence length="563" mass="61948">MWLRHLFLLLWAVDAREAAVTETAVARSGAALLQLPGWNLDSLEQVMEETSTSSGPADEESETFIRALDRRQVRLVMGCIFLGLVGSCAFFLYFGVYGSEFFKDIDLTNQMSYRSQGLISWMSLLSLDATVWRSTALMTMVYRFLAWTLFVASLEFLLVSDPSSVDPLRFSEITTVMTVFVSLLLGFFITHSVARWTSCVESFLGLFEAIRALQMQLHALGVSIAKIDRPVRYGLLSAWLLDHTMREDRKAGLRPEIWDRIQELKDPLLHVTESELEDLKKMADPAIQIWVWVASFLGSLAQEGEIPPMASPIYGRLLQIVKSAQDSMKQIRAVREVQVPYVYTHTLAAVVHVSNILCATSMGLTVGSCLGSILVHIDPRLTLYGVEPQPNHSADTDVQVLIIQGLKCFFAPVLYQAFLEIGFCVSTPFGAGAESAKLPIDELISGWLEDVKHANHMAVAPPGWEAPCFKPKDFSGAAAAASKSPKASKGPVTVLPAAAGARRESKMLEALDVARSPRDSPRQGWTSPREAGGIRRAATTEGSVDADAEVARPGLQRAKTEQL</sequence>
<dbReference type="EMBL" id="CAMXCT030001068">
    <property type="protein sequence ID" value="CAL4773599.1"/>
    <property type="molecule type" value="Genomic_DNA"/>
</dbReference>